<protein>
    <submittedName>
        <fullName evidence="1">Uncharacterized protein</fullName>
    </submittedName>
</protein>
<dbReference type="AlphaFoldDB" id="A0AA38MAL8"/>
<dbReference type="EMBL" id="JALNTZ010000006">
    <property type="protein sequence ID" value="KAJ3648937.1"/>
    <property type="molecule type" value="Genomic_DNA"/>
</dbReference>
<sequence>MSPMELIIEERVRRVKKAKRSVEEERRETVKRWQRLWSQSNKEKWTRKLIPGVPPWYYKAHEEINHFLTLLLTGHGDFNQYLYRIGKIPSAMCQCGSEIETAKRLFLECERRRSERENMKLKIGLDINTDEIEGHMIRTEKQWDAVSEFATRVLKKKMNEARTINA</sequence>
<gene>
    <name evidence="1" type="ORF">Zmor_020704</name>
</gene>
<comment type="caution">
    <text evidence="1">The sequence shown here is derived from an EMBL/GenBank/DDBJ whole genome shotgun (WGS) entry which is preliminary data.</text>
</comment>
<evidence type="ECO:0000313" key="1">
    <source>
        <dbReference type="EMBL" id="KAJ3648937.1"/>
    </source>
</evidence>
<accession>A0AA38MAL8</accession>
<name>A0AA38MAL8_9CUCU</name>
<proteinExistence type="predicted"/>
<dbReference type="Proteomes" id="UP001168821">
    <property type="component" value="Unassembled WGS sequence"/>
</dbReference>
<keyword evidence="2" id="KW-1185">Reference proteome</keyword>
<evidence type="ECO:0000313" key="2">
    <source>
        <dbReference type="Proteomes" id="UP001168821"/>
    </source>
</evidence>
<reference evidence="1" key="1">
    <citation type="journal article" date="2023" name="G3 (Bethesda)">
        <title>Whole genome assemblies of Zophobas morio and Tenebrio molitor.</title>
        <authorList>
            <person name="Kaur S."/>
            <person name="Stinson S.A."/>
            <person name="diCenzo G.C."/>
        </authorList>
    </citation>
    <scope>NUCLEOTIDE SEQUENCE</scope>
    <source>
        <strain evidence="1">QUZm001</strain>
    </source>
</reference>
<organism evidence="1 2">
    <name type="scientific">Zophobas morio</name>
    <dbReference type="NCBI Taxonomy" id="2755281"/>
    <lineage>
        <taxon>Eukaryota</taxon>
        <taxon>Metazoa</taxon>
        <taxon>Ecdysozoa</taxon>
        <taxon>Arthropoda</taxon>
        <taxon>Hexapoda</taxon>
        <taxon>Insecta</taxon>
        <taxon>Pterygota</taxon>
        <taxon>Neoptera</taxon>
        <taxon>Endopterygota</taxon>
        <taxon>Coleoptera</taxon>
        <taxon>Polyphaga</taxon>
        <taxon>Cucujiformia</taxon>
        <taxon>Tenebrionidae</taxon>
        <taxon>Zophobas</taxon>
    </lineage>
</organism>